<dbReference type="Gene3D" id="1.25.40.10">
    <property type="entry name" value="Tetratricopeptide repeat domain"/>
    <property type="match status" value="1"/>
</dbReference>
<name>A0AAV5J5R0_9ROSI</name>
<dbReference type="AlphaFoldDB" id="A0AAV5J5R0"/>
<dbReference type="Proteomes" id="UP001054252">
    <property type="component" value="Unassembled WGS sequence"/>
</dbReference>
<protein>
    <recommendedName>
        <fullName evidence="3">Pentatricopeptide repeat-containing protein</fullName>
    </recommendedName>
</protein>
<dbReference type="GO" id="GO:0005739">
    <property type="term" value="C:mitochondrion"/>
    <property type="evidence" value="ECO:0007669"/>
    <property type="project" value="TreeGrafter"/>
</dbReference>
<dbReference type="EMBL" id="BPVZ01000028">
    <property type="protein sequence ID" value="GKV07831.1"/>
    <property type="molecule type" value="Genomic_DNA"/>
</dbReference>
<reference evidence="1 2" key="1">
    <citation type="journal article" date="2021" name="Commun. Biol.">
        <title>The genome of Shorea leprosula (Dipterocarpaceae) highlights the ecological relevance of drought in aseasonal tropical rainforests.</title>
        <authorList>
            <person name="Ng K.K.S."/>
            <person name="Kobayashi M.J."/>
            <person name="Fawcett J.A."/>
            <person name="Hatakeyama M."/>
            <person name="Paape T."/>
            <person name="Ng C.H."/>
            <person name="Ang C.C."/>
            <person name="Tnah L.H."/>
            <person name="Lee C.T."/>
            <person name="Nishiyama T."/>
            <person name="Sese J."/>
            <person name="O'Brien M.J."/>
            <person name="Copetti D."/>
            <person name="Mohd Noor M.I."/>
            <person name="Ong R.C."/>
            <person name="Putra M."/>
            <person name="Sireger I.Z."/>
            <person name="Indrioko S."/>
            <person name="Kosugi Y."/>
            <person name="Izuno A."/>
            <person name="Isagi Y."/>
            <person name="Lee S.L."/>
            <person name="Shimizu K.K."/>
        </authorList>
    </citation>
    <scope>NUCLEOTIDE SEQUENCE [LARGE SCALE GENOMIC DNA]</scope>
    <source>
        <strain evidence="1">214</strain>
    </source>
</reference>
<accession>A0AAV5J5R0</accession>
<dbReference type="PANTHER" id="PTHR47801">
    <property type="entry name" value="OS05G0145600 PROTEIN"/>
    <property type="match status" value="1"/>
</dbReference>
<evidence type="ECO:0008006" key="3">
    <source>
        <dbReference type="Google" id="ProtNLM"/>
    </source>
</evidence>
<gene>
    <name evidence="1" type="ORF">SLEP1_g19543</name>
</gene>
<proteinExistence type="predicted"/>
<dbReference type="PANTHER" id="PTHR47801:SF1">
    <property type="entry name" value="OS05G0145600 PROTEIN"/>
    <property type="match status" value="1"/>
</dbReference>
<sequence>METLLETLRKEEKVTDPFIVMQVMRCYLHAGDLDRGLQTFEEYMNAGRNPLPELYVTFIEGAMVGHTPRGMELAQDMLVKMNSRNFFLNFKQGSDLLLVAAREKTGGYTNANFIWDLMQARKITPSLPAVEAYYNGLKDREIPEDDPRLLVVARTYDNLRSRVRT</sequence>
<organism evidence="1 2">
    <name type="scientific">Rubroshorea leprosula</name>
    <dbReference type="NCBI Taxonomy" id="152421"/>
    <lineage>
        <taxon>Eukaryota</taxon>
        <taxon>Viridiplantae</taxon>
        <taxon>Streptophyta</taxon>
        <taxon>Embryophyta</taxon>
        <taxon>Tracheophyta</taxon>
        <taxon>Spermatophyta</taxon>
        <taxon>Magnoliopsida</taxon>
        <taxon>eudicotyledons</taxon>
        <taxon>Gunneridae</taxon>
        <taxon>Pentapetalae</taxon>
        <taxon>rosids</taxon>
        <taxon>malvids</taxon>
        <taxon>Malvales</taxon>
        <taxon>Dipterocarpaceae</taxon>
        <taxon>Rubroshorea</taxon>
    </lineage>
</organism>
<evidence type="ECO:0000313" key="2">
    <source>
        <dbReference type="Proteomes" id="UP001054252"/>
    </source>
</evidence>
<comment type="caution">
    <text evidence="1">The sequence shown here is derived from an EMBL/GenBank/DDBJ whole genome shotgun (WGS) entry which is preliminary data.</text>
</comment>
<keyword evidence="2" id="KW-1185">Reference proteome</keyword>
<evidence type="ECO:0000313" key="1">
    <source>
        <dbReference type="EMBL" id="GKV07831.1"/>
    </source>
</evidence>
<dbReference type="InterPro" id="IPR011990">
    <property type="entry name" value="TPR-like_helical_dom_sf"/>
</dbReference>